<evidence type="ECO:0000256" key="8">
    <source>
        <dbReference type="ARBA" id="ARBA00023268"/>
    </source>
</evidence>
<keyword evidence="8" id="KW-0511">Multifunctional enzyme</keyword>
<dbReference type="GO" id="GO:0008270">
    <property type="term" value="F:zinc ion binding"/>
    <property type="evidence" value="ECO:0007669"/>
    <property type="project" value="InterPro"/>
</dbReference>
<name>A0A511D298_9PSEU</name>
<dbReference type="SMART" id="SM01232">
    <property type="entry name" value="H2TH"/>
    <property type="match status" value="1"/>
</dbReference>
<keyword evidence="7" id="KW-0456">Lyase</keyword>
<dbReference type="AlphaFoldDB" id="A0A511D298"/>
<dbReference type="PANTHER" id="PTHR22993">
    <property type="entry name" value="FORMAMIDOPYRIMIDINE-DNA GLYCOSYLASE"/>
    <property type="match status" value="1"/>
</dbReference>
<dbReference type="Gene3D" id="1.10.8.50">
    <property type="match status" value="1"/>
</dbReference>
<dbReference type="GO" id="GO:0016829">
    <property type="term" value="F:lyase activity"/>
    <property type="evidence" value="ECO:0007669"/>
    <property type="project" value="UniProtKB-KW"/>
</dbReference>
<evidence type="ECO:0000256" key="7">
    <source>
        <dbReference type="ARBA" id="ARBA00023239"/>
    </source>
</evidence>
<evidence type="ECO:0000313" key="12">
    <source>
        <dbReference type="EMBL" id="GEL18905.1"/>
    </source>
</evidence>
<dbReference type="Proteomes" id="UP000321328">
    <property type="component" value="Unassembled WGS sequence"/>
</dbReference>
<dbReference type="Pfam" id="PF01149">
    <property type="entry name" value="Fapy_DNA_glyco"/>
    <property type="match status" value="1"/>
</dbReference>
<proteinExistence type="inferred from homology"/>
<feature type="compositionally biased region" description="Low complexity" evidence="10">
    <location>
        <begin position="270"/>
        <end position="281"/>
    </location>
</feature>
<dbReference type="STRING" id="1123024.GCA_000423625_00261"/>
<keyword evidence="9" id="KW-0326">Glycosidase</keyword>
<evidence type="ECO:0000256" key="2">
    <source>
        <dbReference type="ARBA" id="ARBA00009409"/>
    </source>
</evidence>
<keyword evidence="13" id="KW-1185">Reference proteome</keyword>
<evidence type="ECO:0000256" key="10">
    <source>
        <dbReference type="SAM" id="MobiDB-lite"/>
    </source>
</evidence>
<dbReference type="GO" id="GO:0003684">
    <property type="term" value="F:damaged DNA binding"/>
    <property type="evidence" value="ECO:0007669"/>
    <property type="project" value="InterPro"/>
</dbReference>
<dbReference type="RefSeq" id="WP_028928544.1">
    <property type="nucleotide sequence ID" value="NZ_AUII01000001.1"/>
</dbReference>
<evidence type="ECO:0000256" key="4">
    <source>
        <dbReference type="ARBA" id="ARBA00022801"/>
    </source>
</evidence>
<comment type="catalytic activity">
    <reaction evidence="1">
        <text>Hydrolysis of DNA containing ring-opened 7-methylguanine residues, releasing 2,6-diamino-4-hydroxy-5-(N-methyl)formamidopyrimidine.</text>
        <dbReference type="EC" id="3.2.2.23"/>
    </reaction>
</comment>
<feature type="domain" description="Formamidopyrimidine-DNA glycosylase catalytic" evidence="11">
    <location>
        <begin position="2"/>
        <end position="133"/>
    </location>
</feature>
<keyword evidence="5" id="KW-0238">DNA-binding</keyword>
<accession>A0A511D298</accession>
<gene>
    <name evidence="12" type="primary">mutM</name>
    <name evidence="12" type="ORF">PA7_27420</name>
</gene>
<dbReference type="GO" id="GO:0006284">
    <property type="term" value="P:base-excision repair"/>
    <property type="evidence" value="ECO:0007669"/>
    <property type="project" value="InterPro"/>
</dbReference>
<dbReference type="InterPro" id="IPR035937">
    <property type="entry name" value="FPG_N"/>
</dbReference>
<dbReference type="InterPro" id="IPR010979">
    <property type="entry name" value="Ribosomal_uS13-like_H2TH"/>
</dbReference>
<evidence type="ECO:0000256" key="6">
    <source>
        <dbReference type="ARBA" id="ARBA00023204"/>
    </source>
</evidence>
<evidence type="ECO:0000256" key="5">
    <source>
        <dbReference type="ARBA" id="ARBA00023125"/>
    </source>
</evidence>
<protein>
    <submittedName>
        <fullName evidence="12">Formamidopyrimidine-DNA glycosylase</fullName>
    </submittedName>
</protein>
<keyword evidence="3" id="KW-0227">DNA damage</keyword>
<evidence type="ECO:0000313" key="13">
    <source>
        <dbReference type="Proteomes" id="UP000321328"/>
    </source>
</evidence>
<dbReference type="PANTHER" id="PTHR22993:SF9">
    <property type="entry name" value="FORMAMIDOPYRIMIDINE-DNA GLYCOSYLASE"/>
    <property type="match status" value="1"/>
</dbReference>
<sequence length="293" mass="31466">MPELPEVESARQVLRCALHREIAAVDDTDEWVCRPHRPGEIAGALAGGRLVAAHRRGKTMWCETEDGAGESGPRLGIHLGMSGRIIVSGDDGVRGGGEPERPDRQPAKPEWDRFVITFADGGQLRLFDKRRLARVRLEPDLDALGPDAAEIGAAEFAERIGRGRSAVKARLLDQGVLAGIGNLLADETLWQARVHPARPADELKPGELERLHRSLQAALAAATAGGGVHTGTIIEHRNAGATCPRCGASMAHGSVGGRSTWWCSAEQAWPRPAAASCTAPARSRRPASRRERR</sequence>
<dbReference type="SUPFAM" id="SSF57716">
    <property type="entry name" value="Glucocorticoid receptor-like (DNA-binding domain)"/>
    <property type="match status" value="1"/>
</dbReference>
<comment type="similarity">
    <text evidence="2">Belongs to the FPG family.</text>
</comment>
<organism evidence="12 13">
    <name type="scientific">Pseudonocardia asaccharolytica DSM 44247 = NBRC 16224</name>
    <dbReference type="NCBI Taxonomy" id="1123024"/>
    <lineage>
        <taxon>Bacteria</taxon>
        <taxon>Bacillati</taxon>
        <taxon>Actinomycetota</taxon>
        <taxon>Actinomycetes</taxon>
        <taxon>Pseudonocardiales</taxon>
        <taxon>Pseudonocardiaceae</taxon>
        <taxon>Pseudonocardia</taxon>
    </lineage>
</organism>
<dbReference type="GO" id="GO:0003906">
    <property type="term" value="F:DNA-(apurinic or apyrimidinic site) endonuclease activity"/>
    <property type="evidence" value="ECO:0007669"/>
    <property type="project" value="InterPro"/>
</dbReference>
<dbReference type="EMBL" id="BJVI01000027">
    <property type="protein sequence ID" value="GEL18905.1"/>
    <property type="molecule type" value="Genomic_DNA"/>
</dbReference>
<keyword evidence="4" id="KW-0378">Hydrolase</keyword>
<evidence type="ECO:0000256" key="3">
    <source>
        <dbReference type="ARBA" id="ARBA00022763"/>
    </source>
</evidence>
<dbReference type="SUPFAM" id="SSF46946">
    <property type="entry name" value="S13-like H2TH domain"/>
    <property type="match status" value="1"/>
</dbReference>
<dbReference type="SUPFAM" id="SSF81624">
    <property type="entry name" value="N-terminal domain of MutM-like DNA repair proteins"/>
    <property type="match status" value="1"/>
</dbReference>
<reference evidence="12 13" key="1">
    <citation type="submission" date="2019-07" db="EMBL/GenBank/DDBJ databases">
        <title>Whole genome shotgun sequence of Pseudonocardia asaccharolytica NBRC 16224.</title>
        <authorList>
            <person name="Hosoyama A."/>
            <person name="Uohara A."/>
            <person name="Ohji S."/>
            <person name="Ichikawa N."/>
        </authorList>
    </citation>
    <scope>NUCLEOTIDE SEQUENCE [LARGE SCALE GENOMIC DNA]</scope>
    <source>
        <strain evidence="12 13">NBRC 16224</strain>
    </source>
</reference>
<keyword evidence="6" id="KW-0234">DNA repair</keyword>
<evidence type="ECO:0000259" key="11">
    <source>
        <dbReference type="PROSITE" id="PS51068"/>
    </source>
</evidence>
<feature type="compositionally biased region" description="Basic residues" evidence="10">
    <location>
        <begin position="282"/>
        <end position="293"/>
    </location>
</feature>
<evidence type="ECO:0000256" key="1">
    <source>
        <dbReference type="ARBA" id="ARBA00001668"/>
    </source>
</evidence>
<dbReference type="OrthoDB" id="9800855at2"/>
<dbReference type="SMART" id="SM00898">
    <property type="entry name" value="Fapy_DNA_glyco"/>
    <property type="match status" value="1"/>
</dbReference>
<dbReference type="Gene3D" id="3.20.190.10">
    <property type="entry name" value="MutM-like, N-terminal"/>
    <property type="match status" value="1"/>
</dbReference>
<dbReference type="PROSITE" id="PS51068">
    <property type="entry name" value="FPG_CAT"/>
    <property type="match status" value="1"/>
</dbReference>
<comment type="caution">
    <text evidence="12">The sequence shown here is derived from an EMBL/GenBank/DDBJ whole genome shotgun (WGS) entry which is preliminary data.</text>
</comment>
<feature type="region of interest" description="Disordered" evidence="10">
    <location>
        <begin position="270"/>
        <end position="293"/>
    </location>
</feature>
<evidence type="ECO:0000256" key="9">
    <source>
        <dbReference type="ARBA" id="ARBA00023295"/>
    </source>
</evidence>
<dbReference type="InterPro" id="IPR015886">
    <property type="entry name" value="H2TH_FPG"/>
</dbReference>
<dbReference type="Pfam" id="PF06831">
    <property type="entry name" value="H2TH"/>
    <property type="match status" value="1"/>
</dbReference>
<dbReference type="InterPro" id="IPR012319">
    <property type="entry name" value="FPG_cat"/>
</dbReference>
<dbReference type="GO" id="GO:0008534">
    <property type="term" value="F:oxidized purine nucleobase lesion DNA N-glycosylase activity"/>
    <property type="evidence" value="ECO:0007669"/>
    <property type="project" value="UniProtKB-EC"/>
</dbReference>